<name>A0A9D2HLH1_9BACT</name>
<feature type="compositionally biased region" description="Basic and acidic residues" evidence="1">
    <location>
        <begin position="525"/>
        <end position="550"/>
    </location>
</feature>
<organism evidence="2 3">
    <name type="scientific">Candidatus Desulfovibrio intestinavium</name>
    <dbReference type="NCBI Taxonomy" id="2838534"/>
    <lineage>
        <taxon>Bacteria</taxon>
        <taxon>Pseudomonadati</taxon>
        <taxon>Thermodesulfobacteriota</taxon>
        <taxon>Desulfovibrionia</taxon>
        <taxon>Desulfovibrionales</taxon>
        <taxon>Desulfovibrionaceae</taxon>
        <taxon>Desulfovibrio</taxon>
    </lineage>
</organism>
<evidence type="ECO:0000256" key="1">
    <source>
        <dbReference type="SAM" id="MobiDB-lite"/>
    </source>
</evidence>
<protein>
    <submittedName>
        <fullName evidence="2">Uncharacterized protein</fullName>
    </submittedName>
</protein>
<gene>
    <name evidence="2" type="ORF">H9784_06200</name>
</gene>
<reference evidence="2" key="1">
    <citation type="journal article" date="2021" name="PeerJ">
        <title>Extensive microbial diversity within the chicken gut microbiome revealed by metagenomics and culture.</title>
        <authorList>
            <person name="Gilroy R."/>
            <person name="Ravi A."/>
            <person name="Getino M."/>
            <person name="Pursley I."/>
            <person name="Horton D.L."/>
            <person name="Alikhan N.F."/>
            <person name="Baker D."/>
            <person name="Gharbi K."/>
            <person name="Hall N."/>
            <person name="Watson M."/>
            <person name="Adriaenssens E.M."/>
            <person name="Foster-Nyarko E."/>
            <person name="Jarju S."/>
            <person name="Secka A."/>
            <person name="Antonio M."/>
            <person name="Oren A."/>
            <person name="Chaudhuri R.R."/>
            <person name="La Ragione R."/>
            <person name="Hildebrand F."/>
            <person name="Pallen M.J."/>
        </authorList>
    </citation>
    <scope>NUCLEOTIDE SEQUENCE</scope>
    <source>
        <strain evidence="2">5032</strain>
    </source>
</reference>
<comment type="caution">
    <text evidence="2">The sequence shown here is derived from an EMBL/GenBank/DDBJ whole genome shotgun (WGS) entry which is preliminary data.</text>
</comment>
<dbReference type="AlphaFoldDB" id="A0A9D2HLH1"/>
<evidence type="ECO:0000313" key="3">
    <source>
        <dbReference type="Proteomes" id="UP000823821"/>
    </source>
</evidence>
<dbReference type="Proteomes" id="UP000823821">
    <property type="component" value="Unassembled WGS sequence"/>
</dbReference>
<proteinExistence type="predicted"/>
<dbReference type="PROSITE" id="PS51257">
    <property type="entry name" value="PROKAR_LIPOPROTEIN"/>
    <property type="match status" value="1"/>
</dbReference>
<feature type="region of interest" description="Disordered" evidence="1">
    <location>
        <begin position="514"/>
        <end position="550"/>
    </location>
</feature>
<accession>A0A9D2HLH1</accession>
<sequence>MRRNIRIPKRTLFRRALLLCLLLTVVGGTGGCSGGLLVHRGPLWFEKPFIAMREKAWREKAEREWKTYDANVKEIFRLDQEIPAQCPPPRTGSRWATEKDIRDRLSWVALRDEADAGDALAQVEMARALYSLARQYSNPHTHGRWIEWGLFYARCAAAQDVRGLGILGIYQWNLLDKPVEGEQTLRQAARGGVLEAVALLHDNVVDCAPIISGDEEEALTEYYVGRNPSKYQKDPSKNSELSLFYNPVTGWKIDTFRDLYVNFWRIPGRDPTLHGNKPSELDPYNGTYFLPQPQPWPEFDKLVPTLAELRSPARQAALYKELAGMWKNLPPCSSDGVERQRGGTFFFHDPAKPLFINLRHVRRHKELADTGGNWEVQAQLGQRLIRYAERLPELASVLDKPIRHYYGCAVRRRGVSPYYVDWLAKYLEKQGDCTAMEQVLRLGVCTANDWVTRNFPAEKLTELYWGGNYYDYYEASTAMEKRVARAETVEELSAIIPPLDLYLEKGKCVARNRYDPSAMTPNLTPDKDTAQDKDRDTAPDKDRGKSPGAP</sequence>
<reference evidence="2" key="2">
    <citation type="submission" date="2021-04" db="EMBL/GenBank/DDBJ databases">
        <authorList>
            <person name="Gilroy R."/>
        </authorList>
    </citation>
    <scope>NUCLEOTIDE SEQUENCE</scope>
    <source>
        <strain evidence="2">5032</strain>
    </source>
</reference>
<dbReference type="EMBL" id="DWZD01000040">
    <property type="protein sequence ID" value="HJA79146.1"/>
    <property type="molecule type" value="Genomic_DNA"/>
</dbReference>
<evidence type="ECO:0000313" key="2">
    <source>
        <dbReference type="EMBL" id="HJA79146.1"/>
    </source>
</evidence>